<organism evidence="1 2">
    <name type="scientific">Zasmidium cellare ATCC 36951</name>
    <dbReference type="NCBI Taxonomy" id="1080233"/>
    <lineage>
        <taxon>Eukaryota</taxon>
        <taxon>Fungi</taxon>
        <taxon>Dikarya</taxon>
        <taxon>Ascomycota</taxon>
        <taxon>Pezizomycotina</taxon>
        <taxon>Dothideomycetes</taxon>
        <taxon>Dothideomycetidae</taxon>
        <taxon>Mycosphaerellales</taxon>
        <taxon>Mycosphaerellaceae</taxon>
        <taxon>Zasmidium</taxon>
    </lineage>
</organism>
<evidence type="ECO:0000313" key="2">
    <source>
        <dbReference type="Proteomes" id="UP000799537"/>
    </source>
</evidence>
<dbReference type="Proteomes" id="UP000799537">
    <property type="component" value="Unassembled WGS sequence"/>
</dbReference>
<keyword evidence="2" id="KW-1185">Reference proteome</keyword>
<dbReference type="AlphaFoldDB" id="A0A6A6CF79"/>
<protein>
    <submittedName>
        <fullName evidence="1">Uncharacterized protein</fullName>
    </submittedName>
</protein>
<reference evidence="1" key="1">
    <citation type="journal article" date="2020" name="Stud. Mycol.">
        <title>101 Dothideomycetes genomes: a test case for predicting lifestyles and emergence of pathogens.</title>
        <authorList>
            <person name="Haridas S."/>
            <person name="Albert R."/>
            <person name="Binder M."/>
            <person name="Bloem J."/>
            <person name="Labutti K."/>
            <person name="Salamov A."/>
            <person name="Andreopoulos B."/>
            <person name="Baker S."/>
            <person name="Barry K."/>
            <person name="Bills G."/>
            <person name="Bluhm B."/>
            <person name="Cannon C."/>
            <person name="Castanera R."/>
            <person name="Culley D."/>
            <person name="Daum C."/>
            <person name="Ezra D."/>
            <person name="Gonzalez J."/>
            <person name="Henrissat B."/>
            <person name="Kuo A."/>
            <person name="Liang C."/>
            <person name="Lipzen A."/>
            <person name="Lutzoni F."/>
            <person name="Magnuson J."/>
            <person name="Mondo S."/>
            <person name="Nolan M."/>
            <person name="Ohm R."/>
            <person name="Pangilinan J."/>
            <person name="Park H.-J."/>
            <person name="Ramirez L."/>
            <person name="Alfaro M."/>
            <person name="Sun H."/>
            <person name="Tritt A."/>
            <person name="Yoshinaga Y."/>
            <person name="Zwiers L.-H."/>
            <person name="Turgeon B."/>
            <person name="Goodwin S."/>
            <person name="Spatafora J."/>
            <person name="Crous P."/>
            <person name="Grigoriev I."/>
        </authorList>
    </citation>
    <scope>NUCLEOTIDE SEQUENCE</scope>
    <source>
        <strain evidence="1">ATCC 36951</strain>
    </source>
</reference>
<evidence type="ECO:0000313" key="1">
    <source>
        <dbReference type="EMBL" id="KAF2165721.1"/>
    </source>
</evidence>
<gene>
    <name evidence="1" type="ORF">M409DRAFT_55602</name>
</gene>
<dbReference type="RefSeq" id="XP_033666610.1">
    <property type="nucleotide sequence ID" value="XM_033813042.1"/>
</dbReference>
<dbReference type="EMBL" id="ML993599">
    <property type="protein sequence ID" value="KAF2165721.1"/>
    <property type="molecule type" value="Genomic_DNA"/>
</dbReference>
<accession>A0A6A6CF79</accession>
<name>A0A6A6CF79_ZASCE</name>
<sequence length="197" mass="21576">MASGITRPPPHTQHSAAEAAADLPQPFSRNGGCNHQLLARVRGFDRAPHPRDDGSNHDFRIFWSKQQSALVVWKDANAGGRWLCAVVHLPHIASACAAARNRNHQLIHGSSARELWRGKTDLAPQDADGYWCNRESEQSYATGFSNATTLVVGGPKPDQALLQQRRWMDRDGIPLNAFHPNGMLGCMAHTSDDLGAD</sequence>
<dbReference type="GeneID" id="54566314"/>
<proteinExistence type="predicted"/>